<dbReference type="GO" id="GO:0047936">
    <property type="term" value="F:glucose 1-dehydrogenase [NAD(P)+] activity"/>
    <property type="evidence" value="ECO:0007669"/>
    <property type="project" value="UniProtKB-EC"/>
</dbReference>
<dbReference type="Pfam" id="PF13561">
    <property type="entry name" value="adh_short_C2"/>
    <property type="match status" value="1"/>
</dbReference>
<dbReference type="PRINTS" id="PR00080">
    <property type="entry name" value="SDRFAMILY"/>
</dbReference>
<dbReference type="InterPro" id="IPR051122">
    <property type="entry name" value="SDR_DHRS6-like"/>
</dbReference>
<dbReference type="PROSITE" id="PS00061">
    <property type="entry name" value="ADH_SHORT"/>
    <property type="match status" value="1"/>
</dbReference>
<dbReference type="Gene3D" id="3.40.50.720">
    <property type="entry name" value="NAD(P)-binding Rossmann-like Domain"/>
    <property type="match status" value="1"/>
</dbReference>
<gene>
    <name evidence="3" type="ORF">FVW59_04065</name>
</gene>
<accession>A0A5C9A521</accession>
<dbReference type="Proteomes" id="UP000321933">
    <property type="component" value="Unassembled WGS sequence"/>
</dbReference>
<comment type="caution">
    <text evidence="3">The sequence shown here is derived from an EMBL/GenBank/DDBJ whole genome shotgun (WGS) entry which is preliminary data.</text>
</comment>
<evidence type="ECO:0000256" key="2">
    <source>
        <dbReference type="ARBA" id="ARBA00023002"/>
    </source>
</evidence>
<organism evidence="3 4">
    <name type="scientific">Parahaliea aestuarii</name>
    <dbReference type="NCBI Taxonomy" id="1852021"/>
    <lineage>
        <taxon>Bacteria</taxon>
        <taxon>Pseudomonadati</taxon>
        <taxon>Pseudomonadota</taxon>
        <taxon>Gammaproteobacteria</taxon>
        <taxon>Cellvibrionales</taxon>
        <taxon>Halieaceae</taxon>
        <taxon>Parahaliea</taxon>
    </lineage>
</organism>
<proteinExistence type="inferred from homology"/>
<dbReference type="InterPro" id="IPR002347">
    <property type="entry name" value="SDR_fam"/>
</dbReference>
<dbReference type="AlphaFoldDB" id="A0A5C9A521"/>
<dbReference type="EC" id="1.1.1.47" evidence="3"/>
<dbReference type="RefSeq" id="WP_148062922.1">
    <property type="nucleotide sequence ID" value="NZ_VRYZ01000001.1"/>
</dbReference>
<sequence length="263" mass="27294">MNNDSQALRPHVDRLAGHHILVTGAASGLGLAIARRIVAEGARVAICDLDAAGAEAAAETLGDMAIAIPLDVTSEGDWQRCCDQVRSQWGRLDGVVNNAGITTMGSIEELDVADLRHELEVDVIGVFLGCKAGIALMKTTGGSIVNMSSAAGLKADPDLVGYNSAKAAVTMMTKSVALHCARSAYGIRCNSVHPGIIRTPIVDKVLSQVEDPEATLAAFLSVHPIGRMGTPEDIAAITAYLLSDESRFATGAAFSIDGGMTAL</sequence>
<keyword evidence="4" id="KW-1185">Reference proteome</keyword>
<keyword evidence="2 3" id="KW-0560">Oxidoreductase</keyword>
<dbReference type="FunFam" id="3.40.50.720:FF:000084">
    <property type="entry name" value="Short-chain dehydrogenase reductase"/>
    <property type="match status" value="1"/>
</dbReference>
<dbReference type="EMBL" id="VRYZ01000001">
    <property type="protein sequence ID" value="TXS95082.1"/>
    <property type="molecule type" value="Genomic_DNA"/>
</dbReference>
<dbReference type="PRINTS" id="PR00081">
    <property type="entry name" value="GDHRDH"/>
</dbReference>
<dbReference type="PANTHER" id="PTHR43477">
    <property type="entry name" value="DIHYDROANTICAPSIN 7-DEHYDROGENASE"/>
    <property type="match status" value="1"/>
</dbReference>
<dbReference type="NCBIfam" id="NF005559">
    <property type="entry name" value="PRK07231.1"/>
    <property type="match status" value="1"/>
</dbReference>
<dbReference type="InterPro" id="IPR020904">
    <property type="entry name" value="Sc_DH/Rdtase_CS"/>
</dbReference>
<evidence type="ECO:0000256" key="1">
    <source>
        <dbReference type="ARBA" id="ARBA00006484"/>
    </source>
</evidence>
<dbReference type="SUPFAM" id="SSF51735">
    <property type="entry name" value="NAD(P)-binding Rossmann-fold domains"/>
    <property type="match status" value="1"/>
</dbReference>
<dbReference type="OrthoDB" id="9787298at2"/>
<dbReference type="InterPro" id="IPR036291">
    <property type="entry name" value="NAD(P)-bd_dom_sf"/>
</dbReference>
<dbReference type="PANTHER" id="PTHR43477:SF1">
    <property type="entry name" value="DIHYDROANTICAPSIN 7-DEHYDROGENASE"/>
    <property type="match status" value="1"/>
</dbReference>
<reference evidence="3 4" key="1">
    <citation type="submission" date="2019-08" db="EMBL/GenBank/DDBJ databases">
        <title>Parahaliea maris sp. nov., isolated from the surface seawater.</title>
        <authorList>
            <person name="Liu Y."/>
        </authorList>
    </citation>
    <scope>NUCLEOTIDE SEQUENCE [LARGE SCALE GENOMIC DNA]</scope>
    <source>
        <strain evidence="3 4">S2-26</strain>
    </source>
</reference>
<evidence type="ECO:0000313" key="4">
    <source>
        <dbReference type="Proteomes" id="UP000321933"/>
    </source>
</evidence>
<comment type="similarity">
    <text evidence="1">Belongs to the short-chain dehydrogenases/reductases (SDR) family.</text>
</comment>
<name>A0A5C9A521_9GAMM</name>
<evidence type="ECO:0000313" key="3">
    <source>
        <dbReference type="EMBL" id="TXS95082.1"/>
    </source>
</evidence>
<protein>
    <submittedName>
        <fullName evidence="3">Glucose 1-dehydrogenase</fullName>
        <ecNumber evidence="3">1.1.1.47</ecNumber>
    </submittedName>
</protein>